<dbReference type="STRING" id="573321.SAMN04488505_104243"/>
<dbReference type="InterPro" id="IPR051913">
    <property type="entry name" value="GH2_Domain-Containing"/>
</dbReference>
<evidence type="ECO:0000313" key="7">
    <source>
        <dbReference type="EMBL" id="SEM38707.1"/>
    </source>
</evidence>
<dbReference type="InterPro" id="IPR017853">
    <property type="entry name" value="GH"/>
</dbReference>
<dbReference type="GO" id="GO:0005975">
    <property type="term" value="P:carbohydrate metabolic process"/>
    <property type="evidence" value="ECO:0007669"/>
    <property type="project" value="InterPro"/>
</dbReference>
<evidence type="ECO:0000256" key="3">
    <source>
        <dbReference type="ARBA" id="ARBA00023295"/>
    </source>
</evidence>
<dbReference type="Pfam" id="PF02836">
    <property type="entry name" value="Glyco_hydro_2_C"/>
    <property type="match status" value="1"/>
</dbReference>
<dbReference type="Pfam" id="PF22666">
    <property type="entry name" value="Glyco_hydro_2_N2"/>
    <property type="match status" value="1"/>
</dbReference>
<feature type="domain" description="Glycoside hydrolase family 2 immunoglobulin-like beta-sandwich" evidence="4">
    <location>
        <begin position="215"/>
        <end position="312"/>
    </location>
</feature>
<name>A0A1H7Y040_9BACT</name>
<dbReference type="EMBL" id="FOBB01000004">
    <property type="protein sequence ID" value="SEM38707.1"/>
    <property type="molecule type" value="Genomic_DNA"/>
</dbReference>
<dbReference type="Pfam" id="PF00703">
    <property type="entry name" value="Glyco_hydro_2"/>
    <property type="match status" value="1"/>
</dbReference>
<dbReference type="GO" id="GO:0004553">
    <property type="term" value="F:hydrolase activity, hydrolyzing O-glycosyl compounds"/>
    <property type="evidence" value="ECO:0007669"/>
    <property type="project" value="InterPro"/>
</dbReference>
<keyword evidence="3" id="KW-0326">Glycosidase</keyword>
<dbReference type="AlphaFoldDB" id="A0A1H7Y040"/>
<dbReference type="Gene3D" id="3.20.20.80">
    <property type="entry name" value="Glycosidases"/>
    <property type="match status" value="1"/>
</dbReference>
<gene>
    <name evidence="7" type="ORF">SAMN04488505_104243</name>
</gene>
<dbReference type="Gene3D" id="2.60.40.10">
    <property type="entry name" value="Immunoglobulins"/>
    <property type="match status" value="1"/>
</dbReference>
<dbReference type="InterPro" id="IPR036156">
    <property type="entry name" value="Beta-gal/glucu_dom_sf"/>
</dbReference>
<protein>
    <submittedName>
        <fullName evidence="7">Glycosyl hydrolases family 2, TIM barrel domain</fullName>
    </submittedName>
</protein>
<dbReference type="SUPFAM" id="SSF49785">
    <property type="entry name" value="Galactose-binding domain-like"/>
    <property type="match status" value="1"/>
</dbReference>
<dbReference type="SUPFAM" id="SSF51445">
    <property type="entry name" value="(Trans)glycosidases"/>
    <property type="match status" value="1"/>
</dbReference>
<dbReference type="Proteomes" id="UP000198984">
    <property type="component" value="Unassembled WGS sequence"/>
</dbReference>
<evidence type="ECO:0000256" key="1">
    <source>
        <dbReference type="ARBA" id="ARBA00007401"/>
    </source>
</evidence>
<dbReference type="InterPro" id="IPR006102">
    <property type="entry name" value="Ig-like_GH2"/>
</dbReference>
<evidence type="ECO:0000313" key="8">
    <source>
        <dbReference type="Proteomes" id="UP000198984"/>
    </source>
</evidence>
<evidence type="ECO:0000259" key="4">
    <source>
        <dbReference type="Pfam" id="PF00703"/>
    </source>
</evidence>
<organism evidence="7 8">
    <name type="scientific">Chitinophaga rupis</name>
    <dbReference type="NCBI Taxonomy" id="573321"/>
    <lineage>
        <taxon>Bacteria</taxon>
        <taxon>Pseudomonadati</taxon>
        <taxon>Bacteroidota</taxon>
        <taxon>Chitinophagia</taxon>
        <taxon>Chitinophagales</taxon>
        <taxon>Chitinophagaceae</taxon>
        <taxon>Chitinophaga</taxon>
    </lineage>
</organism>
<keyword evidence="8" id="KW-1185">Reference proteome</keyword>
<feature type="domain" description="Glycoside hydrolase family 2 catalytic" evidence="5">
    <location>
        <begin position="356"/>
        <end position="463"/>
    </location>
</feature>
<evidence type="ECO:0000259" key="5">
    <source>
        <dbReference type="Pfam" id="PF02836"/>
    </source>
</evidence>
<evidence type="ECO:0000256" key="2">
    <source>
        <dbReference type="ARBA" id="ARBA00022801"/>
    </source>
</evidence>
<dbReference type="PANTHER" id="PTHR42732:SF2">
    <property type="entry name" value="BETA-MANNOSIDASE"/>
    <property type="match status" value="1"/>
</dbReference>
<accession>A0A1H7Y040</accession>
<dbReference type="InterPro" id="IPR008979">
    <property type="entry name" value="Galactose-bd-like_sf"/>
</dbReference>
<reference evidence="7 8" key="1">
    <citation type="submission" date="2016-10" db="EMBL/GenBank/DDBJ databases">
        <authorList>
            <person name="de Groot N.N."/>
        </authorList>
    </citation>
    <scope>NUCLEOTIDE SEQUENCE [LARGE SCALE GENOMIC DNA]</scope>
    <source>
        <strain evidence="7 8">DSM 21039</strain>
    </source>
</reference>
<dbReference type="InterPro" id="IPR013783">
    <property type="entry name" value="Ig-like_fold"/>
</dbReference>
<dbReference type="Gene3D" id="2.60.120.260">
    <property type="entry name" value="Galactose-binding domain-like"/>
    <property type="match status" value="1"/>
</dbReference>
<keyword evidence="2 7" id="KW-0378">Hydrolase</keyword>
<dbReference type="InterPro" id="IPR006103">
    <property type="entry name" value="Glyco_hydro_2_cat"/>
</dbReference>
<dbReference type="RefSeq" id="WP_238386610.1">
    <property type="nucleotide sequence ID" value="NZ_FOBB01000004.1"/>
</dbReference>
<dbReference type="SUPFAM" id="SSF49303">
    <property type="entry name" value="beta-Galactosidase/glucuronidase domain"/>
    <property type="match status" value="1"/>
</dbReference>
<comment type="similarity">
    <text evidence="1">Belongs to the glycosyl hydrolase 2 family.</text>
</comment>
<feature type="domain" description="Beta-mannosidase-like galactose-binding" evidence="6">
    <location>
        <begin position="106"/>
        <end position="179"/>
    </location>
</feature>
<evidence type="ECO:0000259" key="6">
    <source>
        <dbReference type="Pfam" id="PF22666"/>
    </source>
</evidence>
<dbReference type="InterPro" id="IPR054593">
    <property type="entry name" value="Beta-mannosidase-like_N2"/>
</dbReference>
<dbReference type="PANTHER" id="PTHR42732">
    <property type="entry name" value="BETA-GALACTOSIDASE"/>
    <property type="match status" value="1"/>
</dbReference>
<sequence>MYLKKYIILIFILGASVKSDAQKDWSPQPSNIKTRWAQEVSPTNALKEYPRPQMVRKGWTNLNGLWDYAIVGKDVQMPKAYQGKILVPFPLESSLSGVKRALLPEECLWYHKDIIIKRQAQKRVLLNFGAIDNNAIVYVNGEKIGGHEGGYTNFSIDITDALKDGSNEILVKVSDATEQGVFPHGKQVLHPENIYYTPSSGIWQTVWLESVPDSHISKVRFTPDIDKGILNLQVNINGIIGDCNIEAIAYADGRMVSNSRFSPADSLIELKIADPSEVHLWSPVDPFLYDLKIRLIKDGKIVDEISSYFGMRKIAIHKDKAGFERIFLNNQYTYNLGTLDQGFWPDGLMTAPTDEALAFDIKAIKAMGFNTIRKHIKIEPARWYYHADKLGMLVWQDFVNPNQALPEGAKTAFEVQTKETLDQLHNYPSIITWVLFNEQWGSYDQQRLTEWVKAQDPSRLVNGHSGEYIFIDGKETKTGKNNWISSDMTDIHSYPDPTNPPNIDGKVMVLGEFGGIGVFVPDHQWNPSNAWGYAQVTASSLKGKYAIMTNTLRLLEREGLSGSIYTQPFDVESEQNGLITYDREIIKIPFEEIRSLNEHLVEIGKVPAVTAMNADLSDPAIIYSKMMDEYIQGRNDTVFLYKLAVAARQVSDKPGVHRISNEYIAKLSRPYSKEKLEFIMENTFSTKDPGFKILQAQLKDTASLLEQRTVTMKLMNSIFTDSIEPFLKDTTVDVDWNDIEKSIKEFGNAGEEIFLRAKTIYYYNKTDWKNYAPVAAIYLSKYGKNIIEQEKKVFESAMANK</sequence>
<proteinExistence type="inferred from homology"/>